<dbReference type="Proteomes" id="UP000887566">
    <property type="component" value="Unplaced"/>
</dbReference>
<dbReference type="Pfam" id="PF07679">
    <property type="entry name" value="I-set"/>
    <property type="match status" value="1"/>
</dbReference>
<evidence type="ECO:0000313" key="3">
    <source>
        <dbReference type="WBParaSite" id="PSAMB.scaffold23129size449.g38817.t1"/>
    </source>
</evidence>
<organism evidence="2 3">
    <name type="scientific">Plectus sambesii</name>
    <dbReference type="NCBI Taxonomy" id="2011161"/>
    <lineage>
        <taxon>Eukaryota</taxon>
        <taxon>Metazoa</taxon>
        <taxon>Ecdysozoa</taxon>
        <taxon>Nematoda</taxon>
        <taxon>Chromadorea</taxon>
        <taxon>Plectida</taxon>
        <taxon>Plectina</taxon>
        <taxon>Plectoidea</taxon>
        <taxon>Plectidae</taxon>
        <taxon>Plectus</taxon>
    </lineage>
</organism>
<dbReference type="Gene3D" id="2.60.40.10">
    <property type="entry name" value="Immunoglobulins"/>
    <property type="match status" value="1"/>
</dbReference>
<name>A0A914VRR1_9BILA</name>
<sequence length="69" mass="7840">FEDDQVTWFVEGKEITESDEKHQITVDGDTRQLIIRDVVPGGPSDYSVKLGDFETHTKLVIDDTPVEFT</sequence>
<accession>A0A914VRR1</accession>
<dbReference type="InterPro" id="IPR013098">
    <property type="entry name" value="Ig_I-set"/>
</dbReference>
<feature type="domain" description="Immunoglobulin I-set" evidence="1">
    <location>
        <begin position="4"/>
        <end position="49"/>
    </location>
</feature>
<dbReference type="InterPro" id="IPR036179">
    <property type="entry name" value="Ig-like_dom_sf"/>
</dbReference>
<reference evidence="3" key="1">
    <citation type="submission" date="2022-11" db="UniProtKB">
        <authorList>
            <consortium name="WormBaseParasite"/>
        </authorList>
    </citation>
    <scope>IDENTIFICATION</scope>
</reference>
<proteinExistence type="predicted"/>
<evidence type="ECO:0000259" key="1">
    <source>
        <dbReference type="Pfam" id="PF07679"/>
    </source>
</evidence>
<keyword evidence="2" id="KW-1185">Reference proteome</keyword>
<dbReference type="InterPro" id="IPR013783">
    <property type="entry name" value="Ig-like_fold"/>
</dbReference>
<dbReference type="AlphaFoldDB" id="A0A914VRR1"/>
<dbReference type="WBParaSite" id="PSAMB.scaffold23129size449.g38817.t1">
    <property type="protein sequence ID" value="PSAMB.scaffold23129size449.g38817.t1"/>
    <property type="gene ID" value="PSAMB.scaffold23129size449.g38817"/>
</dbReference>
<protein>
    <recommendedName>
        <fullName evidence="1">Immunoglobulin I-set domain-containing protein</fullName>
    </recommendedName>
</protein>
<evidence type="ECO:0000313" key="2">
    <source>
        <dbReference type="Proteomes" id="UP000887566"/>
    </source>
</evidence>
<dbReference type="SUPFAM" id="SSF48726">
    <property type="entry name" value="Immunoglobulin"/>
    <property type="match status" value="1"/>
</dbReference>